<dbReference type="Gene3D" id="3.40.50.300">
    <property type="entry name" value="P-loop containing nucleotide triphosphate hydrolases"/>
    <property type="match status" value="1"/>
</dbReference>
<gene>
    <name evidence="2" type="ORF">GPM918_LOCUS30819</name>
    <name evidence="3" type="ORF">SRO942_LOCUS31445</name>
</gene>
<dbReference type="InterPro" id="IPR027417">
    <property type="entry name" value="P-loop_NTPase"/>
</dbReference>
<accession>A0A815HB69</accession>
<evidence type="ECO:0000313" key="4">
    <source>
        <dbReference type="Proteomes" id="UP000663829"/>
    </source>
</evidence>
<protein>
    <recommendedName>
        <fullName evidence="1">DEAD/DEAH-box helicase domain-containing protein</fullName>
    </recommendedName>
</protein>
<dbReference type="GO" id="GO:0005524">
    <property type="term" value="F:ATP binding"/>
    <property type="evidence" value="ECO:0007669"/>
    <property type="project" value="InterPro"/>
</dbReference>
<dbReference type="GO" id="GO:0003676">
    <property type="term" value="F:nucleic acid binding"/>
    <property type="evidence" value="ECO:0007669"/>
    <property type="project" value="InterPro"/>
</dbReference>
<reference evidence="2" key="1">
    <citation type="submission" date="2021-02" db="EMBL/GenBank/DDBJ databases">
        <authorList>
            <person name="Nowell W R."/>
        </authorList>
    </citation>
    <scope>NUCLEOTIDE SEQUENCE</scope>
</reference>
<dbReference type="EMBL" id="CAJOBC010063416">
    <property type="protein sequence ID" value="CAF4217616.1"/>
    <property type="molecule type" value="Genomic_DNA"/>
</dbReference>
<dbReference type="EMBL" id="CAJNOQ010014820">
    <property type="protein sequence ID" value="CAF1349194.1"/>
    <property type="molecule type" value="Genomic_DNA"/>
</dbReference>
<evidence type="ECO:0000313" key="2">
    <source>
        <dbReference type="EMBL" id="CAF1349194.1"/>
    </source>
</evidence>
<dbReference type="AlphaFoldDB" id="A0A815HB69"/>
<proteinExistence type="predicted"/>
<name>A0A815HB69_9BILA</name>
<keyword evidence="4" id="KW-1185">Reference proteome</keyword>
<dbReference type="SUPFAM" id="SSF52540">
    <property type="entry name" value="P-loop containing nucleoside triphosphate hydrolases"/>
    <property type="match status" value="1"/>
</dbReference>
<organism evidence="2 4">
    <name type="scientific">Didymodactylos carnosus</name>
    <dbReference type="NCBI Taxonomy" id="1234261"/>
    <lineage>
        <taxon>Eukaryota</taxon>
        <taxon>Metazoa</taxon>
        <taxon>Spiralia</taxon>
        <taxon>Gnathifera</taxon>
        <taxon>Rotifera</taxon>
        <taxon>Eurotatoria</taxon>
        <taxon>Bdelloidea</taxon>
        <taxon>Philodinida</taxon>
        <taxon>Philodinidae</taxon>
        <taxon>Didymodactylos</taxon>
    </lineage>
</organism>
<evidence type="ECO:0000313" key="3">
    <source>
        <dbReference type="EMBL" id="CAF4217616.1"/>
    </source>
</evidence>
<sequence length="110" mass="12620">MLVVNRCSDEVRSRTEVQENPRPYAGKTLAFILPLVERLQNEGVGRERDRQPRALIMGPVREFVKEISDHIHSINSDLSVATIYGDEKYEDQGSSSIVNNLRLHRFLRVS</sequence>
<feature type="domain" description="DEAD/DEAH-box helicase" evidence="1">
    <location>
        <begin position="25"/>
        <end position="93"/>
    </location>
</feature>
<dbReference type="InterPro" id="IPR011545">
    <property type="entry name" value="DEAD/DEAH_box_helicase_dom"/>
</dbReference>
<dbReference type="Proteomes" id="UP000681722">
    <property type="component" value="Unassembled WGS sequence"/>
</dbReference>
<dbReference type="OrthoDB" id="1191041at2759"/>
<comment type="caution">
    <text evidence="2">The sequence shown here is derived from an EMBL/GenBank/DDBJ whole genome shotgun (WGS) entry which is preliminary data.</text>
</comment>
<evidence type="ECO:0000259" key="1">
    <source>
        <dbReference type="Pfam" id="PF00270"/>
    </source>
</evidence>
<dbReference type="Pfam" id="PF00270">
    <property type="entry name" value="DEAD"/>
    <property type="match status" value="1"/>
</dbReference>
<dbReference type="Proteomes" id="UP000663829">
    <property type="component" value="Unassembled WGS sequence"/>
</dbReference>